<protein>
    <submittedName>
        <fullName evidence="2">Uncharacterized protein</fullName>
    </submittedName>
</protein>
<keyword evidence="3" id="KW-1185">Reference proteome</keyword>
<dbReference type="Proteomes" id="UP001605036">
    <property type="component" value="Unassembled WGS sequence"/>
</dbReference>
<evidence type="ECO:0000256" key="1">
    <source>
        <dbReference type="SAM" id="MobiDB-lite"/>
    </source>
</evidence>
<evidence type="ECO:0000313" key="2">
    <source>
        <dbReference type="EMBL" id="KAL2631863.1"/>
    </source>
</evidence>
<dbReference type="AlphaFoldDB" id="A0ABD1YM60"/>
<gene>
    <name evidence="2" type="ORF">R1flu_016549</name>
</gene>
<feature type="region of interest" description="Disordered" evidence="1">
    <location>
        <begin position="122"/>
        <end position="162"/>
    </location>
</feature>
<accession>A0ABD1YM60</accession>
<sequence length="162" mass="17774">MENATGKESTHGFKQNQPWVLSRIKACQKPRSVVNRISALELRSVEDQYKNGTPSESGPGRTERPPIDRRPRAGARLHGSSRRTGPASTPVCRIDIAAPGTPRSAFPPCYERPEAVYVTQTGSSNGTCFMQRIPGNRNRKSRQESGHPVTPPPLYIVDGSHS</sequence>
<comment type="caution">
    <text evidence="2">The sequence shown here is derived from an EMBL/GenBank/DDBJ whole genome shotgun (WGS) entry which is preliminary data.</text>
</comment>
<feature type="compositionally biased region" description="Basic residues" evidence="1">
    <location>
        <begin position="72"/>
        <end position="81"/>
    </location>
</feature>
<proteinExistence type="predicted"/>
<organism evidence="2 3">
    <name type="scientific">Riccia fluitans</name>
    <dbReference type="NCBI Taxonomy" id="41844"/>
    <lineage>
        <taxon>Eukaryota</taxon>
        <taxon>Viridiplantae</taxon>
        <taxon>Streptophyta</taxon>
        <taxon>Embryophyta</taxon>
        <taxon>Marchantiophyta</taxon>
        <taxon>Marchantiopsida</taxon>
        <taxon>Marchantiidae</taxon>
        <taxon>Marchantiales</taxon>
        <taxon>Ricciaceae</taxon>
        <taxon>Riccia</taxon>
    </lineage>
</organism>
<name>A0ABD1YM60_9MARC</name>
<evidence type="ECO:0000313" key="3">
    <source>
        <dbReference type="Proteomes" id="UP001605036"/>
    </source>
</evidence>
<feature type="region of interest" description="Disordered" evidence="1">
    <location>
        <begin position="42"/>
        <end position="92"/>
    </location>
</feature>
<feature type="compositionally biased region" description="Basic and acidic residues" evidence="1">
    <location>
        <begin position="61"/>
        <end position="71"/>
    </location>
</feature>
<reference evidence="2 3" key="1">
    <citation type="submission" date="2024-09" db="EMBL/GenBank/DDBJ databases">
        <title>Chromosome-scale assembly of Riccia fluitans.</title>
        <authorList>
            <person name="Paukszto L."/>
            <person name="Sawicki J."/>
            <person name="Karawczyk K."/>
            <person name="Piernik-Szablinska J."/>
            <person name="Szczecinska M."/>
            <person name="Mazdziarz M."/>
        </authorList>
    </citation>
    <scope>NUCLEOTIDE SEQUENCE [LARGE SCALE GENOMIC DNA]</scope>
    <source>
        <strain evidence="2">Rf_01</strain>
        <tissue evidence="2">Aerial parts of the thallus</tissue>
    </source>
</reference>
<dbReference type="EMBL" id="JBHFFA010000004">
    <property type="protein sequence ID" value="KAL2631863.1"/>
    <property type="molecule type" value="Genomic_DNA"/>
</dbReference>